<reference evidence="3 4" key="1">
    <citation type="submission" date="2020-08" db="EMBL/GenBank/DDBJ databases">
        <title>Sequencing the genomes of 1000 actinobacteria strains.</title>
        <authorList>
            <person name="Klenk H.-P."/>
        </authorList>
    </citation>
    <scope>NUCLEOTIDE SEQUENCE [LARGE SCALE GENOMIC DNA]</scope>
    <source>
        <strain evidence="3 4">DSM 105369</strain>
    </source>
</reference>
<dbReference type="EMBL" id="JACHVQ010000001">
    <property type="protein sequence ID" value="MBB2890372.1"/>
    <property type="molecule type" value="Genomic_DNA"/>
</dbReference>
<evidence type="ECO:0000256" key="1">
    <source>
        <dbReference type="SAM" id="Phobius"/>
    </source>
</evidence>
<feature type="transmembrane region" description="Helical" evidence="1">
    <location>
        <begin position="55"/>
        <end position="75"/>
    </location>
</feature>
<dbReference type="Pfam" id="PF13360">
    <property type="entry name" value="PQQ_2"/>
    <property type="match status" value="1"/>
</dbReference>
<evidence type="ECO:0000313" key="3">
    <source>
        <dbReference type="EMBL" id="MBB2890372.1"/>
    </source>
</evidence>
<proteinExistence type="predicted"/>
<keyword evidence="1" id="KW-0812">Transmembrane</keyword>
<keyword evidence="1" id="KW-1133">Transmembrane helix</keyword>
<feature type="transmembrane region" description="Helical" evidence="1">
    <location>
        <begin position="126"/>
        <end position="147"/>
    </location>
</feature>
<feature type="transmembrane region" description="Helical" evidence="1">
    <location>
        <begin position="24"/>
        <end position="43"/>
    </location>
</feature>
<dbReference type="SUPFAM" id="SSF50998">
    <property type="entry name" value="Quinoprotein alcohol dehydrogenase-like"/>
    <property type="match status" value="1"/>
</dbReference>
<keyword evidence="4" id="KW-1185">Reference proteome</keyword>
<organism evidence="3 4">
    <name type="scientific">Flexivirga oryzae</name>
    <dbReference type="NCBI Taxonomy" id="1794944"/>
    <lineage>
        <taxon>Bacteria</taxon>
        <taxon>Bacillati</taxon>
        <taxon>Actinomycetota</taxon>
        <taxon>Actinomycetes</taxon>
        <taxon>Micrococcales</taxon>
        <taxon>Dermacoccaceae</taxon>
        <taxon>Flexivirga</taxon>
    </lineage>
</organism>
<dbReference type="Proteomes" id="UP000559182">
    <property type="component" value="Unassembled WGS sequence"/>
</dbReference>
<comment type="caution">
    <text evidence="3">The sequence shown here is derived from an EMBL/GenBank/DDBJ whole genome shotgun (WGS) entry which is preliminary data.</text>
</comment>
<dbReference type="InterPro" id="IPR002372">
    <property type="entry name" value="PQQ_rpt_dom"/>
</dbReference>
<dbReference type="RefSeq" id="WP_183318416.1">
    <property type="nucleotide sequence ID" value="NZ_JACHVQ010000001.1"/>
</dbReference>
<dbReference type="InterPro" id="IPR011047">
    <property type="entry name" value="Quinoprotein_ADH-like_sf"/>
</dbReference>
<feature type="transmembrane region" description="Helical" evidence="1">
    <location>
        <begin position="87"/>
        <end position="106"/>
    </location>
</feature>
<accession>A0A839N6N6</accession>
<keyword evidence="1" id="KW-0472">Membrane</keyword>
<evidence type="ECO:0000313" key="4">
    <source>
        <dbReference type="Proteomes" id="UP000559182"/>
    </source>
</evidence>
<feature type="domain" description="Pyrrolo-quinoline quinone repeat" evidence="2">
    <location>
        <begin position="237"/>
        <end position="351"/>
    </location>
</feature>
<evidence type="ECO:0000259" key="2">
    <source>
        <dbReference type="Pfam" id="PF13360"/>
    </source>
</evidence>
<name>A0A839N6N6_9MICO</name>
<gene>
    <name evidence="3" type="ORF">FHU39_000356</name>
</gene>
<protein>
    <recommendedName>
        <fullName evidence="2">Pyrrolo-quinoline quinone repeat domain-containing protein</fullName>
    </recommendedName>
</protein>
<dbReference type="AlphaFoldDB" id="A0A839N6N6"/>
<sequence length="547" mass="57225">MTVAVAAWVLPADRAVDPRATTGLGWLAALVLFMAFVVGLYWWTRESGLARTAWVALAALSFVGVLVRCVFVLTAEHGDGLIGRQPLVALYGAAVGVVGAVLFVLLPDRAAGSARESLRRAVAATATALIVVGLGCAIPAPVAWGVVSHPSNVMRQQAIPASVSRVAWSAAVGDDVSDVVRVTGGVAVLTYTEVVGVDGRSGRRTWSFARPGADLVSIRSNGGSRVLVTWVGGSAAADRPYLTVLDGATGRTLFTRPWDVKASGEGAWDLVSGDTLVVHRAEDRRVEGFSLSTGDRSWTFDAAKGCTVTGEALRTTIGVVVEEQCGGRGQLISLNDDGEVRWRRRATMPARPHASPGPGLPLATNLDGSLVTVRWATEDVPSRYGVLDARTGRRVTGDRAYGQPLLGQVYALDESSDREHGLRNVRTGATVDAGFRNSTCRGVIGSIGIDLRGGIVCLSKSALSSLDGSGGAVVTMQRWGGASRDIPASLGAPVDVGDPGSLEDRTLRDMLAYYAGLGRVPLRVIDAQGAVVVWAPSSDGTKLIGLR</sequence>